<keyword evidence="3" id="KW-1185">Reference proteome</keyword>
<accession>A0ABZ2M7B9</accession>
<evidence type="ECO:0000313" key="3">
    <source>
        <dbReference type="Proteomes" id="UP001370348"/>
    </source>
</evidence>
<evidence type="ECO:0000313" key="2">
    <source>
        <dbReference type="EMBL" id="WXB18403.1"/>
    </source>
</evidence>
<proteinExistence type="predicted"/>
<dbReference type="InterPro" id="IPR011047">
    <property type="entry name" value="Quinoprotein_ADH-like_sf"/>
</dbReference>
<sequence>MYRTNHAPSPFVLSAVDGTVTAYARASGAIAWTFRVPDGAMEYRHVTRLIADGHRVVIVAARMNEEGMFANADGTAHVCCLDYETGRPLWHQPVKGGQNINRFTATLLIDGDQVFLAHAAVLTAFALETGQVLWVQKIDHVEVYRGVLPVALAVAGAAEQGDI</sequence>
<dbReference type="Gene3D" id="2.130.10.10">
    <property type="entry name" value="YVTN repeat-like/Quinoprotein amine dehydrogenase"/>
    <property type="match status" value="1"/>
</dbReference>
<dbReference type="EMBL" id="CP089984">
    <property type="protein sequence ID" value="WXB18403.1"/>
    <property type="molecule type" value="Genomic_DNA"/>
</dbReference>
<reference evidence="2 3" key="1">
    <citation type="submission" date="2021-12" db="EMBL/GenBank/DDBJ databases">
        <title>Discovery of the Pendulisporaceae a myxobacterial family with distinct sporulation behavior and unique specialized metabolism.</title>
        <authorList>
            <person name="Garcia R."/>
            <person name="Popoff A."/>
            <person name="Bader C.D."/>
            <person name="Loehr J."/>
            <person name="Walesch S."/>
            <person name="Walt C."/>
            <person name="Boldt J."/>
            <person name="Bunk B."/>
            <person name="Haeckl F.J.F.P.J."/>
            <person name="Gunesch A.P."/>
            <person name="Birkelbach J."/>
            <person name="Nuebel U."/>
            <person name="Pietschmann T."/>
            <person name="Bach T."/>
            <person name="Mueller R."/>
        </authorList>
    </citation>
    <scope>NUCLEOTIDE SEQUENCE [LARGE SCALE GENOMIC DNA]</scope>
    <source>
        <strain evidence="2 3">MSr11954</strain>
    </source>
</reference>
<dbReference type="InterPro" id="IPR015943">
    <property type="entry name" value="WD40/YVTN_repeat-like_dom_sf"/>
</dbReference>
<dbReference type="RefSeq" id="WP_394828032.1">
    <property type="nucleotide sequence ID" value="NZ_CP089984.1"/>
</dbReference>
<protein>
    <submittedName>
        <fullName evidence="2">PQQ-like beta-propeller repeat protein</fullName>
    </submittedName>
</protein>
<organism evidence="2 3">
    <name type="scientific">Pendulispora albinea</name>
    <dbReference type="NCBI Taxonomy" id="2741071"/>
    <lineage>
        <taxon>Bacteria</taxon>
        <taxon>Pseudomonadati</taxon>
        <taxon>Myxococcota</taxon>
        <taxon>Myxococcia</taxon>
        <taxon>Myxococcales</taxon>
        <taxon>Sorangiineae</taxon>
        <taxon>Pendulisporaceae</taxon>
        <taxon>Pendulispora</taxon>
    </lineage>
</organism>
<dbReference type="SUPFAM" id="SSF50998">
    <property type="entry name" value="Quinoprotein alcohol dehydrogenase-like"/>
    <property type="match status" value="1"/>
</dbReference>
<dbReference type="Pfam" id="PF13360">
    <property type="entry name" value="PQQ_2"/>
    <property type="match status" value="1"/>
</dbReference>
<gene>
    <name evidence="2" type="ORF">LZC94_14310</name>
</gene>
<name>A0ABZ2M7B9_9BACT</name>
<dbReference type="InterPro" id="IPR002372">
    <property type="entry name" value="PQQ_rpt_dom"/>
</dbReference>
<dbReference type="Proteomes" id="UP001370348">
    <property type="component" value="Chromosome"/>
</dbReference>
<evidence type="ECO:0000259" key="1">
    <source>
        <dbReference type="Pfam" id="PF13360"/>
    </source>
</evidence>
<feature type="domain" description="Pyrrolo-quinoline quinone repeat" evidence="1">
    <location>
        <begin position="17"/>
        <end position="137"/>
    </location>
</feature>